<dbReference type="InterPro" id="IPR001126">
    <property type="entry name" value="UmuC"/>
</dbReference>
<dbReference type="SUPFAM" id="SSF56672">
    <property type="entry name" value="DNA/RNA polymerases"/>
    <property type="match status" value="1"/>
</dbReference>
<dbReference type="InterPro" id="IPR043502">
    <property type="entry name" value="DNA/RNA_pol_sf"/>
</dbReference>
<comment type="function">
    <text evidence="3">Poorly processive, error-prone DNA polymerase involved in untargeted mutagenesis. Copies undamaged DNA at stalled replication forks, which arise in vivo from mismatched or misaligned primer ends. These misaligned primers can be extended by PolIV. Exhibits no 3'-5' exonuclease (proofreading) activity. May be involved in translesional synthesis, in conjunction with the beta clamp from PolIII.</text>
</comment>
<dbReference type="InterPro" id="IPR050356">
    <property type="entry name" value="SulA_CellDiv_inhibitor"/>
</dbReference>
<evidence type="ECO:0000256" key="3">
    <source>
        <dbReference type="ARBA" id="ARBA00025589"/>
    </source>
</evidence>
<accession>A0ABN3KGT5</accession>
<evidence type="ECO:0000313" key="5">
    <source>
        <dbReference type="EMBL" id="GAA2459415.1"/>
    </source>
</evidence>
<evidence type="ECO:0000313" key="6">
    <source>
        <dbReference type="Proteomes" id="UP001501231"/>
    </source>
</evidence>
<organism evidence="5 6">
    <name type="scientific">Actinomadura vinacea</name>
    <dbReference type="NCBI Taxonomy" id="115336"/>
    <lineage>
        <taxon>Bacteria</taxon>
        <taxon>Bacillati</taxon>
        <taxon>Actinomycetota</taxon>
        <taxon>Actinomycetes</taxon>
        <taxon>Streptosporangiales</taxon>
        <taxon>Thermomonosporaceae</taxon>
        <taxon>Actinomadura</taxon>
    </lineage>
</organism>
<sequence length="518" mass="54549">MSRVLVVWCPDWPVTAVGVDAATAGAVVVDGRVAACSAAARAEGVRRGQRIRDAQRRCPDLVVRERDTDAEGRLFETVANAVAELTPKVEVVRPGLCAVPAQGPARFYGGEEALRLLVQDAVVEAGFDCGAGIADGLFAAELAARGDDGGVVVGPGRAAAFLAPYPLSVLERPELGDLLGRLGIRTLGDFAALPSGHVAGRFGADGALAHRLARGEEPRPVAPAAASVDLTVRNEFDPPAERAEQVVFAAKRLAGELHDGLAAGGLACVRLEVQAGFADGHVLRRLWRHEGRLPAAAVAERVRWQLAAWRSGQPVPGSDGVEEPPRDEAVWGGVVWLEMAPDQLVPDEGTQGSLWGRSAVTERISRAADRIQTLLGHRAITRPVLVGGRGPGERVARVPVGDLPPREVREGPWPGRVPAPAPAVVPRRPWPAGVVDASGAPVVVSARCAVSAPPASLSVDGGPPAAITSWTGPWPAVERWWDPGHARRRARFQAVTDDGRAFLLAVEGGRWHVEAAYD</sequence>
<dbReference type="CDD" id="cd03468">
    <property type="entry name" value="PolY_like"/>
    <property type="match status" value="1"/>
</dbReference>
<dbReference type="PANTHER" id="PTHR35369:SF2">
    <property type="entry name" value="BLR3025 PROTEIN"/>
    <property type="match status" value="1"/>
</dbReference>
<evidence type="ECO:0000259" key="4">
    <source>
        <dbReference type="PROSITE" id="PS50173"/>
    </source>
</evidence>
<protein>
    <submittedName>
        <fullName evidence="5">DNA polymerase Y family protein</fullName>
    </submittedName>
</protein>
<gene>
    <name evidence="5" type="ORF">GCM10010191_94570</name>
</gene>
<dbReference type="Gene3D" id="3.40.1170.60">
    <property type="match status" value="1"/>
</dbReference>
<dbReference type="PANTHER" id="PTHR35369">
    <property type="entry name" value="BLR3025 PROTEIN-RELATED"/>
    <property type="match status" value="1"/>
</dbReference>
<reference evidence="5 6" key="1">
    <citation type="journal article" date="2019" name="Int. J. Syst. Evol. Microbiol.">
        <title>The Global Catalogue of Microorganisms (GCM) 10K type strain sequencing project: providing services to taxonomists for standard genome sequencing and annotation.</title>
        <authorList>
            <consortium name="The Broad Institute Genomics Platform"/>
            <consortium name="The Broad Institute Genome Sequencing Center for Infectious Disease"/>
            <person name="Wu L."/>
            <person name="Ma J."/>
        </authorList>
    </citation>
    <scope>NUCLEOTIDE SEQUENCE [LARGE SCALE GENOMIC DNA]</scope>
    <source>
        <strain evidence="5 6">JCM 3325</strain>
    </source>
</reference>
<dbReference type="InterPro" id="IPR043128">
    <property type="entry name" value="Rev_trsase/Diguanyl_cyclase"/>
</dbReference>
<keyword evidence="6" id="KW-1185">Reference proteome</keyword>
<evidence type="ECO:0000256" key="1">
    <source>
        <dbReference type="ARBA" id="ARBA00010945"/>
    </source>
</evidence>
<evidence type="ECO:0000256" key="2">
    <source>
        <dbReference type="ARBA" id="ARBA00022763"/>
    </source>
</evidence>
<dbReference type="Gene3D" id="3.30.70.270">
    <property type="match status" value="1"/>
</dbReference>
<dbReference type="Proteomes" id="UP001501231">
    <property type="component" value="Unassembled WGS sequence"/>
</dbReference>
<name>A0ABN3KGT5_9ACTN</name>
<comment type="caution">
    <text evidence="5">The sequence shown here is derived from an EMBL/GenBank/DDBJ whole genome shotgun (WGS) entry which is preliminary data.</text>
</comment>
<dbReference type="Pfam" id="PF00817">
    <property type="entry name" value="IMS"/>
    <property type="match status" value="1"/>
</dbReference>
<proteinExistence type="inferred from homology"/>
<feature type="domain" description="UmuC" evidence="4">
    <location>
        <begin position="1"/>
        <end position="145"/>
    </location>
</feature>
<dbReference type="EMBL" id="BAAARW010000050">
    <property type="protein sequence ID" value="GAA2459415.1"/>
    <property type="molecule type" value="Genomic_DNA"/>
</dbReference>
<dbReference type="PROSITE" id="PS50173">
    <property type="entry name" value="UMUC"/>
    <property type="match status" value="1"/>
</dbReference>
<comment type="similarity">
    <text evidence="1">Belongs to the DNA polymerase type-Y family.</text>
</comment>
<keyword evidence="2" id="KW-0227">DNA damage</keyword>